<dbReference type="Proteomes" id="UP000229970">
    <property type="component" value="Unassembled WGS sequence"/>
</dbReference>
<organism evidence="1 2">
    <name type="scientific">Snodgrassella alvi</name>
    <dbReference type="NCBI Taxonomy" id="1196083"/>
    <lineage>
        <taxon>Bacteria</taxon>
        <taxon>Pseudomonadati</taxon>
        <taxon>Pseudomonadota</taxon>
        <taxon>Betaproteobacteria</taxon>
        <taxon>Neisseriales</taxon>
        <taxon>Neisseriaceae</taxon>
        <taxon>Snodgrassella</taxon>
    </lineage>
</organism>
<reference evidence="1 2" key="1">
    <citation type="journal article" date="2017" name="MBio">
        <title>Type VI secretion-mediated competition in the bee gut microbiome.</title>
        <authorList>
            <person name="Steele M.I."/>
            <person name="Kwong W.K."/>
            <person name="Powell J.E."/>
            <person name="Whiteley M."/>
            <person name="Moran N.A."/>
        </authorList>
    </citation>
    <scope>NUCLEOTIDE SEQUENCE [LARGE SCALE GENOMIC DNA]</scope>
    <source>
        <strain evidence="1 2">Ruf1-X</strain>
    </source>
</reference>
<proteinExistence type="predicted"/>
<gene>
    <name evidence="1" type="ORF">BHC46_09545</name>
</gene>
<evidence type="ECO:0000313" key="1">
    <source>
        <dbReference type="EMBL" id="PIT45346.1"/>
    </source>
</evidence>
<name>A0A2N9XDP0_9NEIS</name>
<dbReference type="EMBL" id="MEIP01000025">
    <property type="protein sequence ID" value="PIT45346.1"/>
    <property type="molecule type" value="Genomic_DNA"/>
</dbReference>
<evidence type="ECO:0000313" key="2">
    <source>
        <dbReference type="Proteomes" id="UP000229970"/>
    </source>
</evidence>
<sequence length="80" mass="9071">MLVSIKRANNRIQAVCIKTDCLNMYTKKEDTGLVNLLQPLPSLKSSAYLTAVLRISLPEQTKFHAKITFPTTVLPYIRYS</sequence>
<comment type="caution">
    <text evidence="1">The sequence shown here is derived from an EMBL/GenBank/DDBJ whole genome shotgun (WGS) entry which is preliminary data.</text>
</comment>
<protein>
    <submittedName>
        <fullName evidence="1">Uncharacterized protein</fullName>
    </submittedName>
</protein>
<dbReference type="AlphaFoldDB" id="A0A2N9XDP0"/>
<accession>A0A2N9XDP0</accession>